<feature type="non-terminal residue" evidence="10">
    <location>
        <position position="125"/>
    </location>
</feature>
<dbReference type="EMBL" id="FJ380021">
    <property type="protein sequence ID" value="ACJ09660.1"/>
    <property type="molecule type" value="mRNA"/>
</dbReference>
<keyword evidence="7 9" id="KW-1133">Transmembrane helix</keyword>
<evidence type="ECO:0000313" key="10">
    <source>
        <dbReference type="EMBL" id="ACJ09660.1"/>
    </source>
</evidence>
<evidence type="ECO:0000256" key="8">
    <source>
        <dbReference type="ARBA" id="ARBA00023136"/>
    </source>
</evidence>
<keyword evidence="6 9" id="KW-0812">Transmembrane</keyword>
<evidence type="ECO:0000256" key="4">
    <source>
        <dbReference type="ARBA" id="ARBA00010858"/>
    </source>
</evidence>
<feature type="non-terminal residue" evidence="10">
    <location>
        <position position="1"/>
    </location>
</feature>
<evidence type="ECO:0000256" key="5">
    <source>
        <dbReference type="ARBA" id="ARBA00022677"/>
    </source>
</evidence>
<dbReference type="GO" id="GO:0016020">
    <property type="term" value="C:membrane"/>
    <property type="evidence" value="ECO:0007669"/>
    <property type="project" value="UniProtKB-SubCell"/>
</dbReference>
<organism evidence="10">
    <name type="scientific">Cupressus sempervirens</name>
    <name type="common">Italian cypress</name>
    <dbReference type="NCBI Taxonomy" id="13469"/>
    <lineage>
        <taxon>Eukaryota</taxon>
        <taxon>Viridiplantae</taxon>
        <taxon>Streptophyta</taxon>
        <taxon>Embryophyta</taxon>
        <taxon>Tracheophyta</taxon>
        <taxon>Spermatophyta</taxon>
        <taxon>Pinopsida</taxon>
        <taxon>Pinidae</taxon>
        <taxon>Conifers II</taxon>
        <taxon>Cupressales</taxon>
        <taxon>Cupressaceae</taxon>
        <taxon>Cupressus</taxon>
    </lineage>
</organism>
<dbReference type="GO" id="GO:0012511">
    <property type="term" value="C:monolayer-surrounded lipid storage body"/>
    <property type="evidence" value="ECO:0007669"/>
    <property type="project" value="InterPro"/>
</dbReference>
<sequence length="125" mass="12720">HPQRGHGHYEGGIKNQRGGGPSAVKVMALAALPVRGTLLALAGLTLAGSVMQLLVTSTLHIISPVLVTAAIVVGLAVASSVSSGAIGLTGLSSLSWVLNLRCASQSLPREMDQASRRMQDMAAAV</sequence>
<feature type="transmembrane region" description="Helical" evidence="9">
    <location>
        <begin position="59"/>
        <end position="78"/>
    </location>
</feature>
<comment type="function">
    <text evidence="1">May have a structural role to stabilize the lipid body during desiccation of the seed by preventing coalescence of the oil. Probably interacts with both lipid and phospholipid moieties of lipid bodies. May also provide recognition signals for specific lipase anchorage in lipolysis during seedling growth.</text>
</comment>
<protein>
    <submittedName>
        <fullName evidence="10">Putative oleosin</fullName>
    </submittedName>
</protein>
<reference evidence="10" key="1">
    <citation type="submission" date="2008-10" db="EMBL/GenBank/DDBJ databases">
        <title>Cloning and characterization of cold regulated sequences in cypress (Cupressus sempervirens).</title>
        <authorList>
            <person name="Pedron L."/>
            <person name="Baldi P."/>
            <person name="La Porta N."/>
        </authorList>
    </citation>
    <scope>NUCLEOTIDE SEQUENCE</scope>
    <source>
        <strain evidence="10">Cyplp139</strain>
    </source>
</reference>
<evidence type="ECO:0000256" key="7">
    <source>
        <dbReference type="ARBA" id="ARBA00022989"/>
    </source>
</evidence>
<evidence type="ECO:0000256" key="6">
    <source>
        <dbReference type="ARBA" id="ARBA00022692"/>
    </source>
</evidence>
<proteinExistence type="evidence at transcript level"/>
<evidence type="ECO:0000256" key="9">
    <source>
        <dbReference type="SAM" id="Phobius"/>
    </source>
</evidence>
<dbReference type="GO" id="GO:0050826">
    <property type="term" value="P:response to freezing"/>
    <property type="evidence" value="ECO:0007669"/>
    <property type="project" value="TreeGrafter"/>
</dbReference>
<dbReference type="AlphaFoldDB" id="B6VET1"/>
<dbReference type="PANTHER" id="PTHR33203">
    <property type="entry name" value="OLEOSIN"/>
    <property type="match status" value="1"/>
</dbReference>
<comment type="subcellular location">
    <subcellularLocation>
        <location evidence="3">Lipid droplet</location>
    </subcellularLocation>
    <subcellularLocation>
        <location evidence="2">Membrane</location>
        <topology evidence="2">Multi-pass membrane protein</topology>
    </subcellularLocation>
</comment>
<dbReference type="GO" id="GO:0010344">
    <property type="term" value="P:seed oilbody biogenesis"/>
    <property type="evidence" value="ECO:0007669"/>
    <property type="project" value="TreeGrafter"/>
</dbReference>
<dbReference type="PANTHER" id="PTHR33203:SF63">
    <property type="entry name" value="OLEOSIN 18.2 KDA"/>
    <property type="match status" value="1"/>
</dbReference>
<evidence type="ECO:0000256" key="2">
    <source>
        <dbReference type="ARBA" id="ARBA00004141"/>
    </source>
</evidence>
<comment type="similarity">
    <text evidence="4">Belongs to the oleosin family.</text>
</comment>
<keyword evidence="8 9" id="KW-0472">Membrane</keyword>
<dbReference type="GO" id="GO:0019915">
    <property type="term" value="P:lipid storage"/>
    <property type="evidence" value="ECO:0007669"/>
    <property type="project" value="TreeGrafter"/>
</dbReference>
<dbReference type="Pfam" id="PF01277">
    <property type="entry name" value="Oleosin"/>
    <property type="match status" value="1"/>
</dbReference>
<evidence type="ECO:0000256" key="3">
    <source>
        <dbReference type="ARBA" id="ARBA00004502"/>
    </source>
</evidence>
<name>B6VET1_CUPSE</name>
<keyword evidence="5" id="KW-0551">Lipid droplet</keyword>
<dbReference type="InterPro" id="IPR000136">
    <property type="entry name" value="Oleosin"/>
</dbReference>
<accession>B6VET1</accession>
<evidence type="ECO:0000256" key="1">
    <source>
        <dbReference type="ARBA" id="ARBA00002582"/>
    </source>
</evidence>